<dbReference type="Gene3D" id="3.40.220.10">
    <property type="entry name" value="Leucine Aminopeptidase, subunit E, domain 1"/>
    <property type="match status" value="1"/>
</dbReference>
<dbReference type="InterPro" id="IPR050892">
    <property type="entry name" value="ADP-ribose_metab_enzymes"/>
</dbReference>
<dbReference type="AlphaFoldDB" id="A0A969W774"/>
<dbReference type="InterPro" id="IPR043472">
    <property type="entry name" value="Macro_dom-like"/>
</dbReference>
<proteinExistence type="predicted"/>
<feature type="domain" description="Macro" evidence="2">
    <location>
        <begin position="1"/>
        <end position="152"/>
    </location>
</feature>
<evidence type="ECO:0000256" key="1">
    <source>
        <dbReference type="ARBA" id="ARBA00035885"/>
    </source>
</evidence>
<keyword evidence="4" id="KW-1185">Reference proteome</keyword>
<dbReference type="Proteomes" id="UP000653472">
    <property type="component" value="Unassembled WGS sequence"/>
</dbReference>
<dbReference type="RefSeq" id="WP_168146442.1">
    <property type="nucleotide sequence ID" value="NZ_JAAVXB010000001.1"/>
</dbReference>
<dbReference type="PANTHER" id="PTHR12521">
    <property type="entry name" value="PROTEIN C6ORF130"/>
    <property type="match status" value="1"/>
</dbReference>
<evidence type="ECO:0000313" key="3">
    <source>
        <dbReference type="EMBL" id="NKF21208.1"/>
    </source>
</evidence>
<protein>
    <submittedName>
        <fullName evidence="3">Phosphatase</fullName>
    </submittedName>
</protein>
<dbReference type="SMART" id="SM00506">
    <property type="entry name" value="A1pp"/>
    <property type="match status" value="1"/>
</dbReference>
<evidence type="ECO:0000313" key="4">
    <source>
        <dbReference type="Proteomes" id="UP000653472"/>
    </source>
</evidence>
<accession>A0A969W774</accession>
<comment type="catalytic activity">
    <reaction evidence="1">
        <text>an N-(ADP-alpha-D-ribosyl)-thymidine in DNA + H2O = a thymidine in DNA + ADP-D-ribose</text>
        <dbReference type="Rhea" id="RHEA:71655"/>
        <dbReference type="Rhea" id="RHEA-COMP:13556"/>
        <dbReference type="Rhea" id="RHEA-COMP:18051"/>
        <dbReference type="ChEBI" id="CHEBI:15377"/>
        <dbReference type="ChEBI" id="CHEBI:57967"/>
        <dbReference type="ChEBI" id="CHEBI:137386"/>
        <dbReference type="ChEBI" id="CHEBI:191199"/>
    </reaction>
    <physiologicalReaction direction="left-to-right" evidence="1">
        <dbReference type="Rhea" id="RHEA:71656"/>
    </physiologicalReaction>
</comment>
<name>A0A969W774_9GAMM</name>
<comment type="caution">
    <text evidence="3">The sequence shown here is derived from an EMBL/GenBank/DDBJ whole genome shotgun (WGS) entry which is preliminary data.</text>
</comment>
<dbReference type="Pfam" id="PF01661">
    <property type="entry name" value="Macro"/>
    <property type="match status" value="1"/>
</dbReference>
<dbReference type="GO" id="GO:0140291">
    <property type="term" value="P:peptidyl-glutamate ADP-deribosylation"/>
    <property type="evidence" value="ECO:0007669"/>
    <property type="project" value="TreeGrafter"/>
</dbReference>
<dbReference type="EMBL" id="JAAVXB010000001">
    <property type="protein sequence ID" value="NKF21208.1"/>
    <property type="molecule type" value="Genomic_DNA"/>
</dbReference>
<dbReference type="InterPro" id="IPR002589">
    <property type="entry name" value="Macro_dom"/>
</dbReference>
<sequence length="152" mass="16562">MITIRGDLLNFALDGRFDVIVHGCNCQCTMGAGIAKQIKALFPEAYEADLRTVKGAREKLGTISFATITRGATSFAIVNGYTQFAWRGRGVKVDYDAVRSVMRHVRTEFSGQRIGYPQIGAGLAGGDWSTIADIIESELSGEDHSLVRYEPA</sequence>
<reference evidence="3" key="1">
    <citation type="submission" date="2020-03" db="EMBL/GenBank/DDBJ databases">
        <title>Solimonas marina sp. nov., isolated from deep seawater of the Pacific Ocean.</title>
        <authorList>
            <person name="Liu X."/>
            <person name="Lai Q."/>
            <person name="Sun F."/>
            <person name="Gai Y."/>
            <person name="Li G."/>
            <person name="Shao Z."/>
        </authorList>
    </citation>
    <scope>NUCLEOTIDE SEQUENCE</scope>
    <source>
        <strain evidence="3">C16B3</strain>
    </source>
</reference>
<gene>
    <name evidence="3" type="ORF">G7Y82_02685</name>
</gene>
<dbReference type="PANTHER" id="PTHR12521:SF0">
    <property type="entry name" value="ADP-RIBOSE GLYCOHYDROLASE OARD1"/>
    <property type="match status" value="1"/>
</dbReference>
<dbReference type="SUPFAM" id="SSF52949">
    <property type="entry name" value="Macro domain-like"/>
    <property type="match status" value="1"/>
</dbReference>
<organism evidence="3 4">
    <name type="scientific">Solimonas marina</name>
    <dbReference type="NCBI Taxonomy" id="2714601"/>
    <lineage>
        <taxon>Bacteria</taxon>
        <taxon>Pseudomonadati</taxon>
        <taxon>Pseudomonadota</taxon>
        <taxon>Gammaproteobacteria</taxon>
        <taxon>Nevskiales</taxon>
        <taxon>Nevskiaceae</taxon>
        <taxon>Solimonas</taxon>
    </lineage>
</organism>
<evidence type="ECO:0000259" key="2">
    <source>
        <dbReference type="PROSITE" id="PS51154"/>
    </source>
</evidence>
<dbReference type="PROSITE" id="PS51154">
    <property type="entry name" value="MACRO"/>
    <property type="match status" value="1"/>
</dbReference>